<accession>A0A6J6FDZ9</accession>
<proteinExistence type="predicted"/>
<sequence length="96" mass="10222">MHDHTGMAWEIAGPFVFDCSKFEQVIDRGAFAREFNDAGPAVVAGEFVSVFIGVQANDRSFQAQGEVLGDNSDLVAFSGEVACHCEDPVIVGVASK</sequence>
<dbReference type="EMBL" id="CAEZTY010000037">
    <property type="protein sequence ID" value="CAB4587112.1"/>
    <property type="molecule type" value="Genomic_DNA"/>
</dbReference>
<dbReference type="AlphaFoldDB" id="A0A6J6FDZ9"/>
<evidence type="ECO:0000313" key="1">
    <source>
        <dbReference type="EMBL" id="CAB4587112.1"/>
    </source>
</evidence>
<organism evidence="1">
    <name type="scientific">freshwater metagenome</name>
    <dbReference type="NCBI Taxonomy" id="449393"/>
    <lineage>
        <taxon>unclassified sequences</taxon>
        <taxon>metagenomes</taxon>
        <taxon>ecological metagenomes</taxon>
    </lineage>
</organism>
<gene>
    <name evidence="1" type="ORF">UFOPK1762_01089</name>
</gene>
<name>A0A6J6FDZ9_9ZZZZ</name>
<protein>
    <submittedName>
        <fullName evidence="1">Unannotated protein</fullName>
    </submittedName>
</protein>
<reference evidence="1" key="1">
    <citation type="submission" date="2020-05" db="EMBL/GenBank/DDBJ databases">
        <authorList>
            <person name="Chiriac C."/>
            <person name="Salcher M."/>
            <person name="Ghai R."/>
            <person name="Kavagutti S V."/>
        </authorList>
    </citation>
    <scope>NUCLEOTIDE SEQUENCE</scope>
</reference>